<protein>
    <submittedName>
        <fullName evidence="1">16055_t:CDS:1</fullName>
    </submittedName>
</protein>
<reference evidence="1" key="1">
    <citation type="submission" date="2021-06" db="EMBL/GenBank/DDBJ databases">
        <authorList>
            <person name="Kallberg Y."/>
            <person name="Tangrot J."/>
            <person name="Rosling A."/>
        </authorList>
    </citation>
    <scope>NUCLEOTIDE SEQUENCE</scope>
    <source>
        <strain evidence="1">IN212</strain>
    </source>
</reference>
<organism evidence="1 2">
    <name type="scientific">Racocetra fulgida</name>
    <dbReference type="NCBI Taxonomy" id="60492"/>
    <lineage>
        <taxon>Eukaryota</taxon>
        <taxon>Fungi</taxon>
        <taxon>Fungi incertae sedis</taxon>
        <taxon>Mucoromycota</taxon>
        <taxon>Glomeromycotina</taxon>
        <taxon>Glomeromycetes</taxon>
        <taxon>Diversisporales</taxon>
        <taxon>Gigasporaceae</taxon>
        <taxon>Racocetra</taxon>
    </lineage>
</organism>
<dbReference type="AlphaFoldDB" id="A0A9N8VMT7"/>
<dbReference type="Proteomes" id="UP000789396">
    <property type="component" value="Unassembled WGS sequence"/>
</dbReference>
<dbReference type="EMBL" id="CAJVPZ010000150">
    <property type="protein sequence ID" value="CAG8454969.1"/>
    <property type="molecule type" value="Genomic_DNA"/>
</dbReference>
<feature type="non-terminal residue" evidence="1">
    <location>
        <position position="1"/>
    </location>
</feature>
<keyword evidence="2" id="KW-1185">Reference proteome</keyword>
<sequence>TFYVVNVQTNISYMIDTETNALCENTVHDKATNEKDDVDAYFKAYGLYHGFDKVLHSNGSLCNLMKTLDSQLEKEAEWNHFFEYQTLSLCIEITSISKYLTSQILSIEYIEMAQCLYFNATLVDLTVIGLDNKNENLGDQFMEDVYDAKQILFKSIVSK</sequence>
<name>A0A9N8VMT7_9GLOM</name>
<evidence type="ECO:0000313" key="1">
    <source>
        <dbReference type="EMBL" id="CAG8454969.1"/>
    </source>
</evidence>
<comment type="caution">
    <text evidence="1">The sequence shown here is derived from an EMBL/GenBank/DDBJ whole genome shotgun (WGS) entry which is preliminary data.</text>
</comment>
<dbReference type="OrthoDB" id="2398871at2759"/>
<accession>A0A9N8VMT7</accession>
<gene>
    <name evidence="1" type="ORF">RFULGI_LOCUS417</name>
</gene>
<proteinExistence type="predicted"/>
<evidence type="ECO:0000313" key="2">
    <source>
        <dbReference type="Proteomes" id="UP000789396"/>
    </source>
</evidence>